<evidence type="ECO:0000259" key="3">
    <source>
        <dbReference type="Pfam" id="PF16987"/>
    </source>
</evidence>
<dbReference type="AlphaFoldDB" id="A0ABD3R9B5"/>
<evidence type="ECO:0000313" key="5">
    <source>
        <dbReference type="Proteomes" id="UP001530377"/>
    </source>
</evidence>
<accession>A0ABD3R9B5</accession>
<protein>
    <recommendedName>
        <fullName evidence="3">Mediator complex subunit 15 KIX domain-containing protein</fullName>
    </recommendedName>
</protein>
<proteinExistence type="predicted"/>
<dbReference type="Pfam" id="PF16987">
    <property type="entry name" value="KIX_2"/>
    <property type="match status" value="1"/>
</dbReference>
<reference evidence="4 5" key="1">
    <citation type="submission" date="2024-10" db="EMBL/GenBank/DDBJ databases">
        <title>Updated reference genomes for cyclostephanoid diatoms.</title>
        <authorList>
            <person name="Roberts W.R."/>
            <person name="Alverson A.J."/>
        </authorList>
    </citation>
    <scope>NUCLEOTIDE SEQUENCE [LARGE SCALE GENOMIC DNA]</scope>
    <source>
        <strain evidence="4 5">AJA228-03</strain>
    </source>
</reference>
<dbReference type="GO" id="GO:0005634">
    <property type="term" value="C:nucleus"/>
    <property type="evidence" value="ECO:0007669"/>
    <property type="project" value="UniProtKB-SubCell"/>
</dbReference>
<dbReference type="InterPro" id="IPR036546">
    <property type="entry name" value="MED15_KIX"/>
</dbReference>
<name>A0ABD3R9B5_9STRA</name>
<evidence type="ECO:0000313" key="4">
    <source>
        <dbReference type="EMBL" id="KAL3809590.1"/>
    </source>
</evidence>
<dbReference type="EMBL" id="JALLPB020000395">
    <property type="protein sequence ID" value="KAL3809590.1"/>
    <property type="molecule type" value="Genomic_DNA"/>
</dbReference>
<dbReference type="Gene3D" id="1.10.246.20">
    <property type="entry name" value="Coactivator CBP, KIX domain"/>
    <property type="match status" value="1"/>
</dbReference>
<gene>
    <name evidence="4" type="ORF">ACHAXA_005806</name>
</gene>
<comment type="subcellular location">
    <subcellularLocation>
        <location evidence="1">Nucleus</location>
    </subcellularLocation>
</comment>
<evidence type="ECO:0000256" key="1">
    <source>
        <dbReference type="ARBA" id="ARBA00004123"/>
    </source>
</evidence>
<dbReference type="InterPro" id="IPR036529">
    <property type="entry name" value="KIX_dom_sf"/>
</dbReference>
<sequence length="571" mass="64188">MNDDNPPDGGAGDWRQSVAQSFRSEEVRSIAKVLASLEPGATSASKTMLAWRFEDSIFTSATDFDDYRKKIQKRIKKVQKNYAKEQTEGGGVDQGVVENPDLTRERELLLESELRDKFGSRLLYIAKNGDEAVKLTREKHGDHKADVLQQHIKNVNQWAVQLGLQLPGGTDLVGRQERIDMEHLNKLKVYLEKRVDSIRDHIVKFADPDLFLLESLLKIQDIMLRDKVIEVLQKALKADSDSADFSLEQTKHLVERMNASVPIPRRNQGGDLMQAAMTRVEKVCAASQALYTYLGLPLAGKTTFRSALEKCVSVALECLNELEVDYDNLVKQVDCVDEDGKRTILLEDAWNNPMQLTELDNDETHMIEDNMGEEPDTKRQKSDTATFEKVPIVISSRFLLTSKRKTFSTLLPALKRMGAILVRNRSSTFVRLGFGNAFEMTIYFEPLLVAIRAKGDSRDEMLSSGELCWPSLYQGLCPSKNNPRDAKDCSLSVLGVTGSFESLGPIIAKKLEYASARATYVLRRCFSETAAGKSSHAKSEYEIEILEAGAFIRFLRIARTTYSPGWEDVDP</sequence>
<comment type="caution">
    <text evidence="4">The sequence shown here is derived from an EMBL/GenBank/DDBJ whole genome shotgun (WGS) entry which is preliminary data.</text>
</comment>
<dbReference type="Proteomes" id="UP001530377">
    <property type="component" value="Unassembled WGS sequence"/>
</dbReference>
<organism evidence="4 5">
    <name type="scientific">Cyclostephanos tholiformis</name>
    <dbReference type="NCBI Taxonomy" id="382380"/>
    <lineage>
        <taxon>Eukaryota</taxon>
        <taxon>Sar</taxon>
        <taxon>Stramenopiles</taxon>
        <taxon>Ochrophyta</taxon>
        <taxon>Bacillariophyta</taxon>
        <taxon>Coscinodiscophyceae</taxon>
        <taxon>Thalassiosirophycidae</taxon>
        <taxon>Stephanodiscales</taxon>
        <taxon>Stephanodiscaceae</taxon>
        <taxon>Cyclostephanos</taxon>
    </lineage>
</organism>
<feature type="domain" description="Mediator complex subunit 15 KIX" evidence="3">
    <location>
        <begin position="12"/>
        <end position="84"/>
    </location>
</feature>
<evidence type="ECO:0000256" key="2">
    <source>
        <dbReference type="ARBA" id="ARBA00023242"/>
    </source>
</evidence>
<keyword evidence="2" id="KW-0539">Nucleus</keyword>
<keyword evidence="5" id="KW-1185">Reference proteome</keyword>